<dbReference type="InterPro" id="IPR049031">
    <property type="entry name" value="T2SSK_SAM-like_1st"/>
</dbReference>
<evidence type="ECO:0000256" key="3">
    <source>
        <dbReference type="ARBA" id="ARBA00022448"/>
    </source>
</evidence>
<dbReference type="SUPFAM" id="SSF158544">
    <property type="entry name" value="GspK insert domain-like"/>
    <property type="match status" value="1"/>
</dbReference>
<protein>
    <recommendedName>
        <fullName evidence="12">T2SS protein K first SAM-like domain-containing protein</fullName>
    </recommendedName>
</protein>
<keyword evidence="7" id="KW-0653">Protein transport</keyword>
<dbReference type="InterPro" id="IPR005628">
    <property type="entry name" value="GspK"/>
</dbReference>
<evidence type="ECO:0000256" key="6">
    <source>
        <dbReference type="ARBA" id="ARBA00022692"/>
    </source>
</evidence>
<proteinExistence type="inferred from homology"/>
<evidence type="ECO:0000256" key="1">
    <source>
        <dbReference type="ARBA" id="ARBA00004533"/>
    </source>
</evidence>
<dbReference type="Pfam" id="PF21687">
    <property type="entry name" value="T2SSK_1st"/>
    <property type="match status" value="1"/>
</dbReference>
<comment type="subcellular location">
    <subcellularLocation>
        <location evidence="1">Cell inner membrane</location>
    </subcellularLocation>
</comment>
<evidence type="ECO:0000259" key="12">
    <source>
        <dbReference type="Pfam" id="PF21687"/>
    </source>
</evidence>
<name>A0A1W1HD56_9BACT</name>
<evidence type="ECO:0000256" key="7">
    <source>
        <dbReference type="ARBA" id="ARBA00022927"/>
    </source>
</evidence>
<dbReference type="GO" id="GO:0005886">
    <property type="term" value="C:plasma membrane"/>
    <property type="evidence" value="ECO:0007669"/>
    <property type="project" value="UniProtKB-SubCell"/>
</dbReference>
<dbReference type="Proteomes" id="UP000191931">
    <property type="component" value="Unassembled WGS sequence"/>
</dbReference>
<reference evidence="13 14" key="1">
    <citation type="submission" date="2017-03" db="EMBL/GenBank/DDBJ databases">
        <authorList>
            <person name="Afonso C.L."/>
            <person name="Miller P.J."/>
            <person name="Scott M.A."/>
            <person name="Spackman E."/>
            <person name="Goraichik I."/>
            <person name="Dimitrov K.M."/>
            <person name="Suarez D.L."/>
            <person name="Swayne D.E."/>
        </authorList>
    </citation>
    <scope>NUCLEOTIDE SEQUENCE [LARGE SCALE GENOMIC DNA]</scope>
    <source>
        <strain evidence="13">PRJEB14757</strain>
    </source>
</reference>
<keyword evidence="9 11" id="KW-0472">Membrane</keyword>
<evidence type="ECO:0000256" key="10">
    <source>
        <dbReference type="SAM" id="MobiDB-lite"/>
    </source>
</evidence>
<keyword evidence="14" id="KW-1185">Reference proteome</keyword>
<evidence type="ECO:0000256" key="8">
    <source>
        <dbReference type="ARBA" id="ARBA00022989"/>
    </source>
</evidence>
<dbReference type="PANTHER" id="PTHR38831">
    <property type="entry name" value="TYPE II SECRETION SYSTEM PROTEIN K"/>
    <property type="match status" value="1"/>
</dbReference>
<feature type="compositionally biased region" description="Low complexity" evidence="10">
    <location>
        <begin position="120"/>
        <end position="129"/>
    </location>
</feature>
<evidence type="ECO:0000256" key="5">
    <source>
        <dbReference type="ARBA" id="ARBA00022519"/>
    </source>
</evidence>
<feature type="transmembrane region" description="Helical" evidence="11">
    <location>
        <begin position="39"/>
        <end position="61"/>
    </location>
</feature>
<gene>
    <name evidence="13" type="ORF">MTBBW1_2200030</name>
</gene>
<evidence type="ECO:0000256" key="4">
    <source>
        <dbReference type="ARBA" id="ARBA00022475"/>
    </source>
</evidence>
<organism evidence="13 14">
    <name type="scientific">Desulfamplus magnetovallimortis</name>
    <dbReference type="NCBI Taxonomy" id="1246637"/>
    <lineage>
        <taxon>Bacteria</taxon>
        <taxon>Pseudomonadati</taxon>
        <taxon>Thermodesulfobacteriota</taxon>
        <taxon>Desulfobacteria</taxon>
        <taxon>Desulfobacterales</taxon>
        <taxon>Desulfobacteraceae</taxon>
        <taxon>Desulfamplus</taxon>
    </lineage>
</organism>
<dbReference type="RefSeq" id="WP_080808242.1">
    <property type="nucleotide sequence ID" value="NZ_LT828560.1"/>
</dbReference>
<evidence type="ECO:0000313" key="14">
    <source>
        <dbReference type="Proteomes" id="UP000191931"/>
    </source>
</evidence>
<dbReference type="GO" id="GO:0009306">
    <property type="term" value="P:protein secretion"/>
    <property type="evidence" value="ECO:0007669"/>
    <property type="project" value="InterPro"/>
</dbReference>
<keyword evidence="5" id="KW-0997">Cell inner membrane</keyword>
<keyword evidence="4" id="KW-1003">Cell membrane</keyword>
<evidence type="ECO:0000256" key="2">
    <source>
        <dbReference type="ARBA" id="ARBA00007246"/>
    </source>
</evidence>
<evidence type="ECO:0000256" key="11">
    <source>
        <dbReference type="SAM" id="Phobius"/>
    </source>
</evidence>
<dbReference type="Gene3D" id="1.10.40.60">
    <property type="entry name" value="EpsJ-like"/>
    <property type="match status" value="1"/>
</dbReference>
<dbReference type="InterPro" id="IPR038072">
    <property type="entry name" value="GspK_central_sf"/>
</dbReference>
<dbReference type="OrthoDB" id="5398238at2"/>
<evidence type="ECO:0000313" key="13">
    <source>
        <dbReference type="EMBL" id="SLM30376.1"/>
    </source>
</evidence>
<dbReference type="AlphaFoldDB" id="A0A1W1HD56"/>
<dbReference type="EMBL" id="FWEV01000136">
    <property type="protein sequence ID" value="SLM30376.1"/>
    <property type="molecule type" value="Genomic_DNA"/>
</dbReference>
<keyword evidence="3" id="KW-0813">Transport</keyword>
<comment type="similarity">
    <text evidence="2">Belongs to the GSP K family.</text>
</comment>
<feature type="compositionally biased region" description="Polar residues" evidence="10">
    <location>
        <begin position="138"/>
        <end position="147"/>
    </location>
</feature>
<keyword evidence="6 11" id="KW-0812">Transmembrane</keyword>
<keyword evidence="8 11" id="KW-1133">Transmembrane helix</keyword>
<sequence>MVLYVFTILASGASSFLLIRNAIDVSSEKLFLERSLERGSVLILVLWILVIISFLAGEYVAHNRQKGSIVINAMGHFEHENAAFSILSLIASARYDMLKARANAENQNIDASGTDAAGQSGETSGESGTNRAGADGVSGNSDSSALNSDGAEKELLSWMRLMVGETECFVKIERESSRVFIALDRENNIRTALKNIYGEDREQDADAFADALLDWVDPDDLVRLNGAEKDYYNDRYPSCEPANAPFKSMSELFLLKDFNEGLFWGQYSSAEKGADDIYALLSLLKSRTAALAGDETSLLPEISSDADYIDEGTIFDKFTVYPGQYTRVSLFFPEDDRLYGEFFFITREGRNYKIVEHMSRVFW</sequence>
<accession>A0A1W1HD56</accession>
<evidence type="ECO:0000256" key="9">
    <source>
        <dbReference type="ARBA" id="ARBA00023136"/>
    </source>
</evidence>
<feature type="region of interest" description="Disordered" evidence="10">
    <location>
        <begin position="109"/>
        <end position="148"/>
    </location>
</feature>
<dbReference type="STRING" id="1246637.MTBBW1_2200030"/>
<feature type="domain" description="T2SS protein K first SAM-like" evidence="12">
    <location>
        <begin position="202"/>
        <end position="260"/>
    </location>
</feature>
<dbReference type="PANTHER" id="PTHR38831:SF2">
    <property type="entry name" value="TYPE II SECRETION SYSTEM PROTEIN K"/>
    <property type="match status" value="1"/>
</dbReference>